<gene>
    <name evidence="1" type="ORF">BCV72DRAFT_256114</name>
</gene>
<evidence type="ECO:0000313" key="1">
    <source>
        <dbReference type="EMBL" id="ORE06892.1"/>
    </source>
</evidence>
<dbReference type="EMBL" id="KV921914">
    <property type="protein sequence ID" value="ORE06892.1"/>
    <property type="molecule type" value="Genomic_DNA"/>
</dbReference>
<protein>
    <submittedName>
        <fullName evidence="1">Uncharacterized protein</fullName>
    </submittedName>
</protein>
<organism evidence="1">
    <name type="scientific">Rhizopus microsporus var. microsporus</name>
    <dbReference type="NCBI Taxonomy" id="86635"/>
    <lineage>
        <taxon>Eukaryota</taxon>
        <taxon>Fungi</taxon>
        <taxon>Fungi incertae sedis</taxon>
        <taxon>Mucoromycota</taxon>
        <taxon>Mucoromycotina</taxon>
        <taxon>Mucoromycetes</taxon>
        <taxon>Mucorales</taxon>
        <taxon>Mucorineae</taxon>
        <taxon>Rhizopodaceae</taxon>
        <taxon>Rhizopus</taxon>
    </lineage>
</organism>
<dbReference type="OrthoDB" id="2225686at2759"/>
<dbReference type="VEuPathDB" id="FungiDB:BCV72DRAFT_256114"/>
<name>A0A1X0R4G2_RHIZD</name>
<reference evidence="1" key="1">
    <citation type="journal article" date="2016" name="Proc. Natl. Acad. Sci. U.S.A.">
        <title>Lipid metabolic changes in an early divergent fungus govern the establishment of a mutualistic symbiosis with endobacteria.</title>
        <authorList>
            <person name="Lastovetsky O.A."/>
            <person name="Gaspar M.L."/>
            <person name="Mondo S.J."/>
            <person name="LaButti K.M."/>
            <person name="Sandor L."/>
            <person name="Grigoriev I.V."/>
            <person name="Henry S.A."/>
            <person name="Pawlowska T.E."/>
        </authorList>
    </citation>
    <scope>NUCLEOTIDE SEQUENCE [LARGE SCALE GENOMIC DNA]</scope>
    <source>
        <strain evidence="1">ATCC 52814</strain>
    </source>
</reference>
<sequence length="246" mass="27625">MASILLIAAIQPSCLIDNLLTKTINREQAETNFKSLSLNALITKLPLVSIEEDVNESEPCTRFVDPFLSGLFDDPDNEVIHPDFSNRRPDLCITKSCGVKWDASCGFGEVKPAVHGLNHYLVCKDLLRVAMFCKNSLDSQHMEGILGIQIIGRTVKFYVLILPAIGLYVLLDLAEIMIPDNLQNLASLVIETSNIMKALNVFDMRTNDTETLIKRLTPTISKIMFDQVFSTSKHRNRQCPFKLCHD</sequence>
<accession>A0A1X0R4G2</accession>
<proteinExistence type="predicted"/>
<dbReference type="AlphaFoldDB" id="A0A1X0R4G2"/>
<dbReference type="Proteomes" id="UP000242414">
    <property type="component" value="Unassembled WGS sequence"/>
</dbReference>